<keyword evidence="1" id="KW-1133">Transmembrane helix</keyword>
<protein>
    <recommendedName>
        <fullName evidence="4">Zinc-finger domain-containing protein</fullName>
    </recommendedName>
</protein>
<reference evidence="2" key="1">
    <citation type="submission" date="2021-04" db="EMBL/GenBank/DDBJ databases">
        <title>Sinoanaerobacter chloroacetimidivorans sp. nov., an obligate anaerobic bacterium isolated from anaerobic sludge.</title>
        <authorList>
            <person name="Bao Y."/>
        </authorList>
    </citation>
    <scope>NUCLEOTIDE SEQUENCE</scope>
    <source>
        <strain evidence="2">BAD-6</strain>
    </source>
</reference>
<sequence>MKCEMKEYVLEYLKGDSHDLEIEKHLEHCEQCQALMEGYLAKEDAINLPEAECITGNLKERVENYDKGTKRIVVFTIVGLILGWFSYKYYITDFLPLKIVIGIPYKISEMIHVTFHDHSFIYLTQYTLGQLNEFFPQAHFASFFAEYGISSLIGGAIYGSLGFFTGDKRIFTLTKYLKFAAVWAIIISLAVGGTFLANHAAVEKNQKFEDVSGFFLNYESGGEGFYDDDTGEREDFFKALEEAFYADGQITETNRQRNAVNEELIEFVFGPWYTRYMAALINLQEGYLVSDTGRVYSMSDEFCQMVIVWQKKEEEKNARIAD</sequence>
<comment type="caution">
    <text evidence="2">The sequence shown here is derived from an EMBL/GenBank/DDBJ whole genome shotgun (WGS) entry which is preliminary data.</text>
</comment>
<accession>A0A8J7W3C1</accession>
<evidence type="ECO:0008006" key="4">
    <source>
        <dbReference type="Google" id="ProtNLM"/>
    </source>
</evidence>
<dbReference type="Proteomes" id="UP000675664">
    <property type="component" value="Unassembled WGS sequence"/>
</dbReference>
<evidence type="ECO:0000256" key="1">
    <source>
        <dbReference type="SAM" id="Phobius"/>
    </source>
</evidence>
<evidence type="ECO:0000313" key="3">
    <source>
        <dbReference type="Proteomes" id="UP000675664"/>
    </source>
</evidence>
<evidence type="ECO:0000313" key="2">
    <source>
        <dbReference type="EMBL" id="MBR0598160.1"/>
    </source>
</evidence>
<gene>
    <name evidence="2" type="ORF">KCX82_09770</name>
</gene>
<feature type="transmembrane region" description="Helical" evidence="1">
    <location>
        <begin position="140"/>
        <end position="164"/>
    </location>
</feature>
<keyword evidence="1" id="KW-0472">Membrane</keyword>
<dbReference type="EMBL" id="JAGSND010000005">
    <property type="protein sequence ID" value="MBR0598160.1"/>
    <property type="molecule type" value="Genomic_DNA"/>
</dbReference>
<dbReference type="RefSeq" id="WP_227018284.1">
    <property type="nucleotide sequence ID" value="NZ_JAGSND010000005.1"/>
</dbReference>
<dbReference type="AlphaFoldDB" id="A0A8J7W3C1"/>
<feature type="transmembrane region" description="Helical" evidence="1">
    <location>
        <begin position="176"/>
        <end position="197"/>
    </location>
</feature>
<proteinExistence type="predicted"/>
<organism evidence="2 3">
    <name type="scientific">Sinanaerobacter chloroacetimidivorans</name>
    <dbReference type="NCBI Taxonomy" id="2818044"/>
    <lineage>
        <taxon>Bacteria</taxon>
        <taxon>Bacillati</taxon>
        <taxon>Bacillota</taxon>
        <taxon>Clostridia</taxon>
        <taxon>Peptostreptococcales</taxon>
        <taxon>Anaerovoracaceae</taxon>
        <taxon>Sinanaerobacter</taxon>
    </lineage>
</organism>
<reference evidence="2" key="2">
    <citation type="submission" date="2021-04" db="EMBL/GenBank/DDBJ databases">
        <authorList>
            <person name="Liu J."/>
        </authorList>
    </citation>
    <scope>NUCLEOTIDE SEQUENCE</scope>
    <source>
        <strain evidence="2">BAD-6</strain>
    </source>
</reference>
<keyword evidence="1" id="KW-0812">Transmembrane</keyword>
<name>A0A8J7W3C1_9FIRM</name>
<keyword evidence="3" id="KW-1185">Reference proteome</keyword>
<feature type="transmembrane region" description="Helical" evidence="1">
    <location>
        <begin position="72"/>
        <end position="90"/>
    </location>
</feature>